<organism evidence="3 4">
    <name type="scientific">Shewanella benthica KT99</name>
    <dbReference type="NCBI Taxonomy" id="314608"/>
    <lineage>
        <taxon>Bacteria</taxon>
        <taxon>Pseudomonadati</taxon>
        <taxon>Pseudomonadota</taxon>
        <taxon>Gammaproteobacteria</taxon>
        <taxon>Alteromonadales</taxon>
        <taxon>Shewanellaceae</taxon>
        <taxon>Shewanella</taxon>
    </lineage>
</organism>
<dbReference type="AlphaFoldDB" id="A9DDJ7"/>
<dbReference type="Pfam" id="PF01548">
    <property type="entry name" value="DEDD_Tnp_IS110"/>
    <property type="match status" value="1"/>
</dbReference>
<comment type="caution">
    <text evidence="3">The sequence shown here is derived from an EMBL/GenBank/DDBJ whole genome shotgun (WGS) entry which is preliminary data.</text>
</comment>
<dbReference type="EMBL" id="ABIC01000025">
    <property type="protein sequence ID" value="EDQ00128.1"/>
    <property type="molecule type" value="Genomic_DNA"/>
</dbReference>
<proteinExistence type="predicted"/>
<evidence type="ECO:0000313" key="3">
    <source>
        <dbReference type="EMBL" id="EDQ00128.1"/>
    </source>
</evidence>
<gene>
    <name evidence="3" type="ORF">KT99_09633</name>
</gene>
<reference evidence="3 4" key="1">
    <citation type="submission" date="2007-10" db="EMBL/GenBank/DDBJ databases">
        <authorList>
            <person name="Yayanos A."/>
            <person name="Ferriera S."/>
            <person name="Johnson J."/>
            <person name="Kravitz S."/>
            <person name="Halpern A."/>
            <person name="Remington K."/>
            <person name="Beeson K."/>
            <person name="Tran B."/>
            <person name="Rogers Y.-H."/>
            <person name="Friedman R."/>
            <person name="Venter J.C."/>
        </authorList>
    </citation>
    <scope>NUCLEOTIDE SEQUENCE [LARGE SCALE GENOMIC DNA]</scope>
    <source>
        <strain evidence="3 4">KT99</strain>
    </source>
</reference>
<dbReference type="GO" id="GO:0004803">
    <property type="term" value="F:transposase activity"/>
    <property type="evidence" value="ECO:0007669"/>
    <property type="project" value="InterPro"/>
</dbReference>
<evidence type="ECO:0000313" key="4">
    <source>
        <dbReference type="Proteomes" id="UP000005839"/>
    </source>
</evidence>
<accession>A9DDJ7</accession>
<dbReference type="PANTHER" id="PTHR33055:SF3">
    <property type="entry name" value="PUTATIVE TRANSPOSASE FOR IS117-RELATED"/>
    <property type="match status" value="1"/>
</dbReference>
<dbReference type="InterPro" id="IPR003346">
    <property type="entry name" value="Transposase_20"/>
</dbReference>
<dbReference type="GO" id="GO:0003677">
    <property type="term" value="F:DNA binding"/>
    <property type="evidence" value="ECO:0007669"/>
    <property type="project" value="InterPro"/>
</dbReference>
<dbReference type="InterPro" id="IPR002525">
    <property type="entry name" value="Transp_IS110-like_N"/>
</dbReference>
<dbReference type="PANTHER" id="PTHR33055">
    <property type="entry name" value="TRANSPOSASE FOR INSERTION SEQUENCE ELEMENT IS1111A"/>
    <property type="match status" value="1"/>
</dbReference>
<feature type="domain" description="Transposase IS110-like N-terminal" evidence="1">
    <location>
        <begin position="35"/>
        <end position="175"/>
    </location>
</feature>
<feature type="domain" description="Transposase IS116/IS110/IS902 C-terminal" evidence="2">
    <location>
        <begin position="242"/>
        <end position="317"/>
    </location>
</feature>
<evidence type="ECO:0000259" key="2">
    <source>
        <dbReference type="Pfam" id="PF02371"/>
    </source>
</evidence>
<dbReference type="InterPro" id="IPR047650">
    <property type="entry name" value="Transpos_IS110"/>
</dbReference>
<dbReference type="Proteomes" id="UP000005839">
    <property type="component" value="Unassembled WGS sequence"/>
</dbReference>
<sequence>MEWTHPLLIGLAMDHDVVATTHQKEDGSTMKITTIGLDIAKSVFHFVGVNKAGKLVKKKMIKRKDLIHFFAQVEPSLVVMEACGGANYWAREFQKVGHEVKLIAPQYVIPYRPANKNDYNDALAIAEAAQRPNMRFVQPKPVEQQDVQMLHRMRERLNKQTTALVNQVRGMLAEYGIVIAKSKAAFRKAFPDILSDENNELTVKGRYIFNQLHEEFTDIEKRLKSCDTQIVEERNTNPVCLRIETSPGIGPVTSTAFYAAVGEGKDFSNGRHFSAWCGLVPRQHSSGGKDNLLGISKRGNAYLRTLFIHGARAVLQHCGGKQDRLSHWAYALAERKGFNKACVAVANKLARITWAIAAREDEYRTFA</sequence>
<evidence type="ECO:0000259" key="1">
    <source>
        <dbReference type="Pfam" id="PF01548"/>
    </source>
</evidence>
<dbReference type="Pfam" id="PF02371">
    <property type="entry name" value="Transposase_20"/>
    <property type="match status" value="1"/>
</dbReference>
<keyword evidence="4" id="KW-1185">Reference proteome</keyword>
<dbReference type="GO" id="GO:0006313">
    <property type="term" value="P:DNA transposition"/>
    <property type="evidence" value="ECO:0007669"/>
    <property type="project" value="InterPro"/>
</dbReference>
<dbReference type="NCBIfam" id="NF033542">
    <property type="entry name" value="transpos_IS110"/>
    <property type="match status" value="1"/>
</dbReference>
<name>A9DDJ7_9GAMM</name>
<protein>
    <submittedName>
        <fullName evidence="3">Transposase</fullName>
    </submittedName>
</protein>